<organism evidence="2 3">
    <name type="scientific">Plakobranchus ocellatus</name>
    <dbReference type="NCBI Taxonomy" id="259542"/>
    <lineage>
        <taxon>Eukaryota</taxon>
        <taxon>Metazoa</taxon>
        <taxon>Spiralia</taxon>
        <taxon>Lophotrochozoa</taxon>
        <taxon>Mollusca</taxon>
        <taxon>Gastropoda</taxon>
        <taxon>Heterobranchia</taxon>
        <taxon>Euthyneura</taxon>
        <taxon>Panpulmonata</taxon>
        <taxon>Sacoglossa</taxon>
        <taxon>Placobranchoidea</taxon>
        <taxon>Plakobranchidae</taxon>
        <taxon>Plakobranchus</taxon>
    </lineage>
</organism>
<dbReference type="AlphaFoldDB" id="A0AAV4AJM1"/>
<evidence type="ECO:0000256" key="1">
    <source>
        <dbReference type="SAM" id="MobiDB-lite"/>
    </source>
</evidence>
<comment type="caution">
    <text evidence="2">The sequence shown here is derived from an EMBL/GenBank/DDBJ whole genome shotgun (WGS) entry which is preliminary data.</text>
</comment>
<sequence length="104" mass="11121">MLILKTPGNEGINTLMSFCGALGEEEKGEWLGEQNSDPVKPGPAGKTGSASTRQPSAPQALEQVLRLEPYDQDRSICSRRGIVSGRLPHSLALTILPTPHLQSS</sequence>
<feature type="region of interest" description="Disordered" evidence="1">
    <location>
        <begin position="26"/>
        <end position="58"/>
    </location>
</feature>
<dbReference type="Proteomes" id="UP000735302">
    <property type="component" value="Unassembled WGS sequence"/>
</dbReference>
<accession>A0AAV4AJM1</accession>
<name>A0AAV4AJM1_9GAST</name>
<feature type="compositionally biased region" description="Polar residues" evidence="1">
    <location>
        <begin position="48"/>
        <end position="57"/>
    </location>
</feature>
<proteinExistence type="predicted"/>
<gene>
    <name evidence="2" type="ORF">PoB_003498600</name>
</gene>
<keyword evidence="3" id="KW-1185">Reference proteome</keyword>
<protein>
    <submittedName>
        <fullName evidence="2">Uncharacterized protein</fullName>
    </submittedName>
</protein>
<dbReference type="EMBL" id="BLXT01003960">
    <property type="protein sequence ID" value="GFO08481.1"/>
    <property type="molecule type" value="Genomic_DNA"/>
</dbReference>
<reference evidence="2 3" key="1">
    <citation type="journal article" date="2021" name="Elife">
        <title>Chloroplast acquisition without the gene transfer in kleptoplastic sea slugs, Plakobranchus ocellatus.</title>
        <authorList>
            <person name="Maeda T."/>
            <person name="Takahashi S."/>
            <person name="Yoshida T."/>
            <person name="Shimamura S."/>
            <person name="Takaki Y."/>
            <person name="Nagai Y."/>
            <person name="Toyoda A."/>
            <person name="Suzuki Y."/>
            <person name="Arimoto A."/>
            <person name="Ishii H."/>
            <person name="Satoh N."/>
            <person name="Nishiyama T."/>
            <person name="Hasebe M."/>
            <person name="Maruyama T."/>
            <person name="Minagawa J."/>
            <person name="Obokata J."/>
            <person name="Shigenobu S."/>
        </authorList>
    </citation>
    <scope>NUCLEOTIDE SEQUENCE [LARGE SCALE GENOMIC DNA]</scope>
</reference>
<evidence type="ECO:0000313" key="2">
    <source>
        <dbReference type="EMBL" id="GFO08481.1"/>
    </source>
</evidence>
<evidence type="ECO:0000313" key="3">
    <source>
        <dbReference type="Proteomes" id="UP000735302"/>
    </source>
</evidence>